<dbReference type="Gene3D" id="2.40.170.20">
    <property type="entry name" value="TonB-dependent receptor, beta-barrel domain"/>
    <property type="match status" value="1"/>
</dbReference>
<evidence type="ECO:0000259" key="9">
    <source>
        <dbReference type="Pfam" id="PF07715"/>
    </source>
</evidence>
<keyword evidence="3 7" id="KW-1134">Transmembrane beta strand</keyword>
<evidence type="ECO:0000313" key="11">
    <source>
        <dbReference type="Proteomes" id="UP000291142"/>
    </source>
</evidence>
<keyword evidence="5 7" id="KW-0472">Membrane</keyword>
<dbReference type="NCBIfam" id="TIGR04056">
    <property type="entry name" value="OMP_RagA_SusC"/>
    <property type="match status" value="1"/>
</dbReference>
<evidence type="ECO:0000256" key="7">
    <source>
        <dbReference type="PROSITE-ProRule" id="PRU01360"/>
    </source>
</evidence>
<dbReference type="Pfam" id="PF07715">
    <property type="entry name" value="Plug"/>
    <property type="match status" value="1"/>
</dbReference>
<feature type="domain" description="TonB-dependent receptor plug" evidence="9">
    <location>
        <begin position="114"/>
        <end position="218"/>
    </location>
</feature>
<dbReference type="EMBL" id="SIRT01000002">
    <property type="protein sequence ID" value="TBN05376.1"/>
    <property type="molecule type" value="Genomic_DNA"/>
</dbReference>
<evidence type="ECO:0000256" key="6">
    <source>
        <dbReference type="ARBA" id="ARBA00023237"/>
    </source>
</evidence>
<dbReference type="Pfam" id="PF13715">
    <property type="entry name" value="CarbopepD_reg_2"/>
    <property type="match status" value="1"/>
</dbReference>
<dbReference type="Gene3D" id="2.60.40.1120">
    <property type="entry name" value="Carboxypeptidase-like, regulatory domain"/>
    <property type="match status" value="1"/>
</dbReference>
<organism evidence="10 11">
    <name type="scientific">Hyunsoonleella flava</name>
    <dbReference type="NCBI Taxonomy" id="2527939"/>
    <lineage>
        <taxon>Bacteria</taxon>
        <taxon>Pseudomonadati</taxon>
        <taxon>Bacteroidota</taxon>
        <taxon>Flavobacteriia</taxon>
        <taxon>Flavobacteriales</taxon>
        <taxon>Flavobacteriaceae</taxon>
    </lineage>
</organism>
<dbReference type="Proteomes" id="UP000291142">
    <property type="component" value="Unassembled WGS sequence"/>
</dbReference>
<keyword evidence="10" id="KW-0675">Receptor</keyword>
<keyword evidence="4 7" id="KW-0812">Transmembrane</keyword>
<dbReference type="InterPro" id="IPR008969">
    <property type="entry name" value="CarboxyPept-like_regulatory"/>
</dbReference>
<dbReference type="NCBIfam" id="TIGR04057">
    <property type="entry name" value="SusC_RagA_signa"/>
    <property type="match status" value="1"/>
</dbReference>
<name>A0A4Q9FG28_9FLAO</name>
<evidence type="ECO:0000256" key="2">
    <source>
        <dbReference type="ARBA" id="ARBA00022448"/>
    </source>
</evidence>
<dbReference type="InterPro" id="IPR023997">
    <property type="entry name" value="TonB-dep_OMP_SusC/RagA_CS"/>
</dbReference>
<dbReference type="InterPro" id="IPR012910">
    <property type="entry name" value="Plug_dom"/>
</dbReference>
<protein>
    <submittedName>
        <fullName evidence="10">TonB-dependent receptor</fullName>
    </submittedName>
</protein>
<feature type="signal peptide" evidence="8">
    <location>
        <begin position="1"/>
        <end position="19"/>
    </location>
</feature>
<dbReference type="RefSeq" id="WP_130962995.1">
    <property type="nucleotide sequence ID" value="NZ_SIRT01000002.1"/>
</dbReference>
<dbReference type="InterPro" id="IPR036942">
    <property type="entry name" value="Beta-barrel_TonB_sf"/>
</dbReference>
<accession>A0A4Q9FG28</accession>
<comment type="similarity">
    <text evidence="7">Belongs to the TonB-dependent receptor family.</text>
</comment>
<evidence type="ECO:0000313" key="10">
    <source>
        <dbReference type="EMBL" id="TBN05376.1"/>
    </source>
</evidence>
<proteinExistence type="inferred from homology"/>
<keyword evidence="8" id="KW-0732">Signal</keyword>
<keyword evidence="11" id="KW-1185">Reference proteome</keyword>
<evidence type="ECO:0000256" key="1">
    <source>
        <dbReference type="ARBA" id="ARBA00004571"/>
    </source>
</evidence>
<dbReference type="SUPFAM" id="SSF56935">
    <property type="entry name" value="Porins"/>
    <property type="match status" value="1"/>
</dbReference>
<comment type="caution">
    <text evidence="10">The sequence shown here is derived from an EMBL/GenBank/DDBJ whole genome shotgun (WGS) entry which is preliminary data.</text>
</comment>
<dbReference type="SUPFAM" id="SSF49464">
    <property type="entry name" value="Carboxypeptidase regulatory domain-like"/>
    <property type="match status" value="1"/>
</dbReference>
<evidence type="ECO:0000256" key="5">
    <source>
        <dbReference type="ARBA" id="ARBA00023136"/>
    </source>
</evidence>
<feature type="chain" id="PRO_5020671222" evidence="8">
    <location>
        <begin position="20"/>
        <end position="1008"/>
    </location>
</feature>
<dbReference type="InterPro" id="IPR039426">
    <property type="entry name" value="TonB-dep_rcpt-like"/>
</dbReference>
<dbReference type="PROSITE" id="PS52016">
    <property type="entry name" value="TONB_DEPENDENT_REC_3"/>
    <property type="match status" value="1"/>
</dbReference>
<comment type="subcellular location">
    <subcellularLocation>
        <location evidence="1 7">Cell outer membrane</location>
        <topology evidence="1 7">Multi-pass membrane protein</topology>
    </subcellularLocation>
</comment>
<evidence type="ECO:0000256" key="8">
    <source>
        <dbReference type="SAM" id="SignalP"/>
    </source>
</evidence>
<keyword evidence="2 7" id="KW-0813">Transport</keyword>
<dbReference type="Gene3D" id="2.170.130.10">
    <property type="entry name" value="TonB-dependent receptor, plug domain"/>
    <property type="match status" value="1"/>
</dbReference>
<sequence length="1008" mass="112336">MKTRFTLLFILLFAINVFAQEKSVSGTVVSAEDDIPIPGVNVIVQGTTRGVSTDFDGNYTINVSEGETLEFSSLGFKTFTVLIQDQTQINVSLEPDIAALDEVVVVGYGTQKRADLTSAIVTIEPEALQKVQAAQVVQGFQGQVAGVQISSLGSPGDTPEINIRGINSLFGNSAPLFVVDGMFYNNIDFLNASEIQDLSILKDASAAAIYGVRAANGVVLITTKGGKFNRDAQIEYTGNYGIQRAQNILKMANAEQFTTFALESGSGAEIASIDDAMQRFGRSRVNPNVPNVNTDWYKEVLRDAPMYSHDLQINGGTESIAYSIGGNYLLQDGILDMRNDYKRFNLRARVDAKVNSWLKVGANFLNSRAIKYDDEGSAWQLTYYAVPILPVFDSNFTDADPFPYADAREIGYRGSQNPFPLLDNSDRRGERRRSTINVYTEISLVPEKLNFRTTMSYNNRNNNERIVLLPYFVSDNFQRPIEESSITRNNSVQENYILDNVLTYNDTFGDHDLTLMGGTSYRDDYFRSFGTRGNFDPGAAFIRDNDKTWYLSNTAEDSRISYDGGSRAYGFSYFGRASYKFKNKYIAYATFRAEGSNKYEETYVYLPAFGAGWVASEESFMEGIEFIDFLKFRAGWGRLANDAVPASVPQSASTISTVFDDTLINGFSFSTNADDLGWEFTEEANFGLTARLFNNSLSLEADYFIKDTKNLAIPVLPLVGTDVSQQNVGSVRNKGFEIAATYRGEITKDLGFTVSGNFSSIKNEITDLEGQPHIDRGSAEFRQRLAVGQPINVFYGWQVDGVYQNDAEIASDPIAQAAIAEGVDVRPGYFKFKDLEPDGVLDANDRTYIGSPVPTYYYGGNIGLNYKSWEVSAQFYGQGGNVILNRNRAEVIRTQGRNIDAQLAVNRWHGEGTTNAFPSSEGYRQLWNQRMSEFWLEEGDFFRIQNIQLAYTLKSNNLPQMRFTLTADRPFQWAKSFNGFNPEVGFDGIDLRTYPVPAVYSFGVNVKL</sequence>
<gene>
    <name evidence="10" type="ORF">EYD45_03615</name>
</gene>
<dbReference type="AlphaFoldDB" id="A0A4Q9FG28"/>
<dbReference type="InterPro" id="IPR023996">
    <property type="entry name" value="TonB-dep_OMP_SusC/RagA"/>
</dbReference>
<dbReference type="InterPro" id="IPR037066">
    <property type="entry name" value="Plug_dom_sf"/>
</dbReference>
<keyword evidence="6 7" id="KW-0998">Cell outer membrane</keyword>
<dbReference type="OrthoDB" id="9768177at2"/>
<reference evidence="10 11" key="1">
    <citation type="submission" date="2019-02" db="EMBL/GenBank/DDBJ databases">
        <title>Hyunsoonleella sp., isolated from marine sediment.</title>
        <authorList>
            <person name="Liu B.-T."/>
        </authorList>
    </citation>
    <scope>NUCLEOTIDE SEQUENCE [LARGE SCALE GENOMIC DNA]</scope>
    <source>
        <strain evidence="10 11">T58</strain>
    </source>
</reference>
<evidence type="ECO:0000256" key="4">
    <source>
        <dbReference type="ARBA" id="ARBA00022692"/>
    </source>
</evidence>
<evidence type="ECO:0000256" key="3">
    <source>
        <dbReference type="ARBA" id="ARBA00022452"/>
    </source>
</evidence>
<dbReference type="GO" id="GO:0009279">
    <property type="term" value="C:cell outer membrane"/>
    <property type="evidence" value="ECO:0007669"/>
    <property type="project" value="UniProtKB-SubCell"/>
</dbReference>